<dbReference type="AlphaFoldDB" id="A0A919VGT6"/>
<accession>A0A919VGT6</accession>
<sequence>MNPALIESPSAAMTAGTGSAALAAPAGAADVAASTVAADAVETDAVETDAVEIDAVETDAAETSAAAASAAASSLGVTALAADATDSRGRRIETSGSSGSDPKVEILRRAAYGSLASPAFREPNDYHCLTCGDWGRLELQ</sequence>
<protein>
    <submittedName>
        <fullName evidence="1">Uncharacterized protein</fullName>
    </submittedName>
</protein>
<keyword evidence="2" id="KW-1185">Reference proteome</keyword>
<name>A0A919VGT6_9ACTN</name>
<evidence type="ECO:0000313" key="2">
    <source>
        <dbReference type="Proteomes" id="UP000606172"/>
    </source>
</evidence>
<reference evidence="1" key="1">
    <citation type="submission" date="2021-01" db="EMBL/GenBank/DDBJ databases">
        <title>Whole genome shotgun sequence of Sinosporangium siamense NBRC 109515.</title>
        <authorList>
            <person name="Komaki H."/>
            <person name="Tamura T."/>
        </authorList>
    </citation>
    <scope>NUCLEOTIDE SEQUENCE</scope>
    <source>
        <strain evidence="1">NBRC 109515</strain>
    </source>
</reference>
<gene>
    <name evidence="1" type="ORF">Ssi02_76600</name>
</gene>
<organism evidence="1 2">
    <name type="scientific">Sinosporangium siamense</name>
    <dbReference type="NCBI Taxonomy" id="1367973"/>
    <lineage>
        <taxon>Bacteria</taxon>
        <taxon>Bacillati</taxon>
        <taxon>Actinomycetota</taxon>
        <taxon>Actinomycetes</taxon>
        <taxon>Streptosporangiales</taxon>
        <taxon>Streptosporangiaceae</taxon>
        <taxon>Sinosporangium</taxon>
    </lineage>
</organism>
<dbReference type="Proteomes" id="UP000606172">
    <property type="component" value="Unassembled WGS sequence"/>
</dbReference>
<proteinExistence type="predicted"/>
<evidence type="ECO:0000313" key="1">
    <source>
        <dbReference type="EMBL" id="GII97429.1"/>
    </source>
</evidence>
<dbReference type="EMBL" id="BOOW01000059">
    <property type="protein sequence ID" value="GII97429.1"/>
    <property type="molecule type" value="Genomic_DNA"/>
</dbReference>
<comment type="caution">
    <text evidence="1">The sequence shown here is derived from an EMBL/GenBank/DDBJ whole genome shotgun (WGS) entry which is preliminary data.</text>
</comment>